<keyword evidence="2" id="KW-0812">Transmembrane</keyword>
<keyword evidence="5" id="KW-1185">Reference proteome</keyword>
<keyword evidence="2" id="KW-1133">Transmembrane helix</keyword>
<dbReference type="GO" id="GO:0003677">
    <property type="term" value="F:DNA binding"/>
    <property type="evidence" value="ECO:0007669"/>
    <property type="project" value="InterPro"/>
</dbReference>
<dbReference type="EMBL" id="FPBA01000011">
    <property type="protein sequence ID" value="SFT79046.1"/>
    <property type="molecule type" value="Genomic_DNA"/>
</dbReference>
<dbReference type="Gene3D" id="1.10.260.40">
    <property type="entry name" value="lambda repressor-like DNA-binding domains"/>
    <property type="match status" value="1"/>
</dbReference>
<dbReference type="PROSITE" id="PS50943">
    <property type="entry name" value="HTH_CROC1"/>
    <property type="match status" value="1"/>
</dbReference>
<keyword evidence="2" id="KW-0472">Membrane</keyword>
<feature type="region of interest" description="Disordered" evidence="1">
    <location>
        <begin position="91"/>
        <end position="117"/>
    </location>
</feature>
<proteinExistence type="predicted"/>
<gene>
    <name evidence="4" type="ORF">SAMN05660657_03071</name>
</gene>
<accession>A0A1I7AVW4</accession>
<dbReference type="InterPro" id="IPR010982">
    <property type="entry name" value="Lambda_DNA-bd_dom_sf"/>
</dbReference>
<dbReference type="InterPro" id="IPR001387">
    <property type="entry name" value="Cro/C1-type_HTH"/>
</dbReference>
<reference evidence="5" key="1">
    <citation type="submission" date="2016-10" db="EMBL/GenBank/DDBJ databases">
        <authorList>
            <person name="Varghese N."/>
            <person name="Submissions S."/>
        </authorList>
    </citation>
    <scope>NUCLEOTIDE SEQUENCE [LARGE SCALE GENOMIC DNA]</scope>
    <source>
        <strain evidence="5">DSM 46136</strain>
    </source>
</reference>
<feature type="compositionally biased region" description="Polar residues" evidence="1">
    <location>
        <begin position="106"/>
        <end position="116"/>
    </location>
</feature>
<name>A0A1I7AVW4_9ACTN</name>
<protein>
    <submittedName>
        <fullName evidence="4">Transcriptional regulator, contains XRE-family HTH domain</fullName>
    </submittedName>
</protein>
<dbReference type="OrthoDB" id="3427187at2"/>
<dbReference type="AlphaFoldDB" id="A0A1I7AVW4"/>
<evidence type="ECO:0000256" key="2">
    <source>
        <dbReference type="SAM" id="Phobius"/>
    </source>
</evidence>
<evidence type="ECO:0000259" key="3">
    <source>
        <dbReference type="PROSITE" id="PS50943"/>
    </source>
</evidence>
<sequence>MGDGGSGDREFGELLREYRKGKYSQEALANQIGMRTSTIQDLEKNQTRVPYPKTLKSICEALELSPEQRAELVAAAGRRERAGAVRAVVARDEGTDADTQPPGFAASTSAAETPTRSALPRRLSNVSRRARILLAVGTVVFLVGAALLGARLVMPQASEATILSPFSGQDVESPLTANGTAELQPGFSLWLLVRPVGDTTYYLTDKVPVVVNHDGEWASRLTLGRGPEDEGEEYDLFALVAPNGGMVDQALVNKPADQFSARFKSIPDDSQATHHIRVELGSFVGND</sequence>
<evidence type="ECO:0000313" key="5">
    <source>
        <dbReference type="Proteomes" id="UP000199546"/>
    </source>
</evidence>
<evidence type="ECO:0000313" key="4">
    <source>
        <dbReference type="EMBL" id="SFT79046.1"/>
    </source>
</evidence>
<dbReference type="SMART" id="SM00530">
    <property type="entry name" value="HTH_XRE"/>
    <property type="match status" value="1"/>
</dbReference>
<organism evidence="4 5">
    <name type="scientific">Geodermatophilus amargosae</name>
    <dbReference type="NCBI Taxonomy" id="1296565"/>
    <lineage>
        <taxon>Bacteria</taxon>
        <taxon>Bacillati</taxon>
        <taxon>Actinomycetota</taxon>
        <taxon>Actinomycetes</taxon>
        <taxon>Geodermatophilales</taxon>
        <taxon>Geodermatophilaceae</taxon>
        <taxon>Geodermatophilus</taxon>
    </lineage>
</organism>
<dbReference type="RefSeq" id="WP_093580468.1">
    <property type="nucleotide sequence ID" value="NZ_FPBA01000011.1"/>
</dbReference>
<dbReference type="CDD" id="cd00093">
    <property type="entry name" value="HTH_XRE"/>
    <property type="match status" value="1"/>
</dbReference>
<dbReference type="Proteomes" id="UP000199546">
    <property type="component" value="Unassembled WGS sequence"/>
</dbReference>
<evidence type="ECO:0000256" key="1">
    <source>
        <dbReference type="SAM" id="MobiDB-lite"/>
    </source>
</evidence>
<dbReference type="STRING" id="1296565.SAMN05660657_03071"/>
<feature type="transmembrane region" description="Helical" evidence="2">
    <location>
        <begin position="132"/>
        <end position="154"/>
    </location>
</feature>
<feature type="domain" description="HTH cro/C1-type" evidence="3">
    <location>
        <begin position="15"/>
        <end position="69"/>
    </location>
</feature>
<dbReference type="SUPFAM" id="SSF47413">
    <property type="entry name" value="lambda repressor-like DNA-binding domains"/>
    <property type="match status" value="1"/>
</dbReference>
<dbReference type="Pfam" id="PF12844">
    <property type="entry name" value="HTH_19"/>
    <property type="match status" value="1"/>
</dbReference>